<accession>A0ACB9G1F4</accession>
<organism evidence="1 2">
    <name type="scientific">Smallanthus sonchifolius</name>
    <dbReference type="NCBI Taxonomy" id="185202"/>
    <lineage>
        <taxon>Eukaryota</taxon>
        <taxon>Viridiplantae</taxon>
        <taxon>Streptophyta</taxon>
        <taxon>Embryophyta</taxon>
        <taxon>Tracheophyta</taxon>
        <taxon>Spermatophyta</taxon>
        <taxon>Magnoliopsida</taxon>
        <taxon>eudicotyledons</taxon>
        <taxon>Gunneridae</taxon>
        <taxon>Pentapetalae</taxon>
        <taxon>asterids</taxon>
        <taxon>campanulids</taxon>
        <taxon>Asterales</taxon>
        <taxon>Asteraceae</taxon>
        <taxon>Asteroideae</taxon>
        <taxon>Heliantheae alliance</taxon>
        <taxon>Millerieae</taxon>
        <taxon>Smallanthus</taxon>
    </lineage>
</organism>
<reference evidence="1 2" key="2">
    <citation type="journal article" date="2022" name="Mol. Ecol. Resour.">
        <title>The genomes of chicory, endive, great burdock and yacon provide insights into Asteraceae paleo-polyploidization history and plant inulin production.</title>
        <authorList>
            <person name="Fan W."/>
            <person name="Wang S."/>
            <person name="Wang H."/>
            <person name="Wang A."/>
            <person name="Jiang F."/>
            <person name="Liu H."/>
            <person name="Zhao H."/>
            <person name="Xu D."/>
            <person name="Zhang Y."/>
        </authorList>
    </citation>
    <scope>NUCLEOTIDE SEQUENCE [LARGE SCALE GENOMIC DNA]</scope>
    <source>
        <strain evidence="2">cv. Yunnan</strain>
        <tissue evidence="1">Leaves</tissue>
    </source>
</reference>
<proteinExistence type="predicted"/>
<protein>
    <submittedName>
        <fullName evidence="1">Uncharacterized protein</fullName>
    </submittedName>
</protein>
<name>A0ACB9G1F4_9ASTR</name>
<gene>
    <name evidence="1" type="ORF">L1987_46658</name>
</gene>
<dbReference type="Proteomes" id="UP001056120">
    <property type="component" value="Linkage Group LG15"/>
</dbReference>
<evidence type="ECO:0000313" key="2">
    <source>
        <dbReference type="Proteomes" id="UP001056120"/>
    </source>
</evidence>
<comment type="caution">
    <text evidence="1">The sequence shown here is derived from an EMBL/GenBank/DDBJ whole genome shotgun (WGS) entry which is preliminary data.</text>
</comment>
<sequence>MSTEHVHVSAKEMEEVYQEIHEVEEIEIETQDPYLYPIGEENPYTLPTMLEEYIKEPVNGPNDLYHNVFNDILFGIREPPPQYNYSSAHLGTPIEFLDRALRETDEVKKESRQLKERVRQPEKEKEKKNKRTYKKKE</sequence>
<dbReference type="EMBL" id="CM042032">
    <property type="protein sequence ID" value="KAI3776868.1"/>
    <property type="molecule type" value="Genomic_DNA"/>
</dbReference>
<reference evidence="2" key="1">
    <citation type="journal article" date="2022" name="Mol. Ecol. Resour.">
        <title>The genomes of chicory, endive, great burdock and yacon provide insights into Asteraceae palaeo-polyploidization history and plant inulin production.</title>
        <authorList>
            <person name="Fan W."/>
            <person name="Wang S."/>
            <person name="Wang H."/>
            <person name="Wang A."/>
            <person name="Jiang F."/>
            <person name="Liu H."/>
            <person name="Zhao H."/>
            <person name="Xu D."/>
            <person name="Zhang Y."/>
        </authorList>
    </citation>
    <scope>NUCLEOTIDE SEQUENCE [LARGE SCALE GENOMIC DNA]</scope>
    <source>
        <strain evidence="2">cv. Yunnan</strain>
    </source>
</reference>
<keyword evidence="2" id="KW-1185">Reference proteome</keyword>
<evidence type="ECO:0000313" key="1">
    <source>
        <dbReference type="EMBL" id="KAI3776868.1"/>
    </source>
</evidence>